<dbReference type="InterPro" id="IPR047657">
    <property type="entry name" value="PmbA"/>
</dbReference>
<comment type="similarity">
    <text evidence="1">Belongs to the peptidase U62 family.</text>
</comment>
<dbReference type="SUPFAM" id="SSF111283">
    <property type="entry name" value="Putative modulator of DNA gyrase, PmbA/TldD"/>
    <property type="match status" value="1"/>
</dbReference>
<dbReference type="Gene3D" id="3.30.2290.10">
    <property type="entry name" value="PmbA/TldD superfamily"/>
    <property type="match status" value="1"/>
</dbReference>
<dbReference type="InterPro" id="IPR036059">
    <property type="entry name" value="TldD/PmbA_sf"/>
</dbReference>
<dbReference type="InterPro" id="IPR002510">
    <property type="entry name" value="Metalloprtase-TldD/E_N"/>
</dbReference>
<evidence type="ECO:0000259" key="3">
    <source>
        <dbReference type="Pfam" id="PF01523"/>
    </source>
</evidence>
<proteinExistence type="inferred from homology"/>
<dbReference type="InterPro" id="IPR035068">
    <property type="entry name" value="TldD/PmbA_N"/>
</dbReference>
<organism evidence="4 5">
    <name type="scientific">Citrobacter koseri</name>
    <name type="common">Citrobacter diversus</name>
    <dbReference type="NCBI Taxonomy" id="545"/>
    <lineage>
        <taxon>Bacteria</taxon>
        <taxon>Pseudomonadati</taxon>
        <taxon>Pseudomonadota</taxon>
        <taxon>Gammaproteobacteria</taxon>
        <taxon>Enterobacterales</taxon>
        <taxon>Enterobacteriaceae</taxon>
        <taxon>Citrobacter</taxon>
    </lineage>
</organism>
<dbReference type="GO" id="GO:0008237">
    <property type="term" value="F:metallopeptidase activity"/>
    <property type="evidence" value="ECO:0007669"/>
    <property type="project" value="InterPro"/>
</dbReference>
<comment type="function">
    <text evidence="2">Metalloprotease involved in CcdA degradation. Suppresses the inhibitory activity of the carbon storage regulator (CsrA).</text>
</comment>
<dbReference type="GO" id="GO:0005829">
    <property type="term" value="C:cytosol"/>
    <property type="evidence" value="ECO:0007669"/>
    <property type="project" value="TreeGrafter"/>
</dbReference>
<dbReference type="PANTHER" id="PTHR43421">
    <property type="entry name" value="METALLOPROTEASE PMBA"/>
    <property type="match status" value="1"/>
</dbReference>
<dbReference type="GO" id="GO:0006508">
    <property type="term" value="P:proteolysis"/>
    <property type="evidence" value="ECO:0007669"/>
    <property type="project" value="InterPro"/>
</dbReference>
<gene>
    <name evidence="4" type="primary">pmbA_1</name>
    <name evidence="4" type="ORF">NCTC10786_01541</name>
</gene>
<evidence type="ECO:0000256" key="1">
    <source>
        <dbReference type="ARBA" id="ARBA00005836"/>
    </source>
</evidence>
<dbReference type="EMBL" id="UAVY01000002">
    <property type="protein sequence ID" value="SQB25850.1"/>
    <property type="molecule type" value="Genomic_DNA"/>
</dbReference>
<dbReference type="PANTHER" id="PTHR43421:SF1">
    <property type="entry name" value="METALLOPROTEASE PMBA"/>
    <property type="match status" value="1"/>
</dbReference>
<evidence type="ECO:0000313" key="4">
    <source>
        <dbReference type="EMBL" id="SQB25850.1"/>
    </source>
</evidence>
<evidence type="ECO:0000313" key="5">
    <source>
        <dbReference type="Proteomes" id="UP000251584"/>
    </source>
</evidence>
<name>A0A2X2XHM4_CITKO</name>
<feature type="domain" description="Metalloprotease TldD/E N-terminal" evidence="3">
    <location>
        <begin position="54"/>
        <end position="103"/>
    </location>
</feature>
<accession>A0A2X2XHM4</accession>
<dbReference type="Pfam" id="PF01523">
    <property type="entry name" value="PmbA_TldD_1st"/>
    <property type="match status" value="1"/>
</dbReference>
<sequence>MRTEKRFSVRLQRNSLYSMAFAMKVISQVEAQRKILEEAVSTALELASGKSDGAEVSVSKTTGISVSTRYGEVENVEFNSDGALGITVYHQNRKGSASSTDLSPAGDCPYRTGSAGYCSLYLAGPVRGRGR</sequence>
<protein>
    <submittedName>
        <fullName evidence="4">Peptidase PmbA</fullName>
    </submittedName>
</protein>
<evidence type="ECO:0000256" key="2">
    <source>
        <dbReference type="ARBA" id="ARBA00025682"/>
    </source>
</evidence>
<dbReference type="Proteomes" id="UP000251584">
    <property type="component" value="Unassembled WGS sequence"/>
</dbReference>
<reference evidence="4 5" key="1">
    <citation type="submission" date="2018-06" db="EMBL/GenBank/DDBJ databases">
        <authorList>
            <consortium name="Pathogen Informatics"/>
            <person name="Doyle S."/>
        </authorList>
    </citation>
    <scope>NUCLEOTIDE SEQUENCE [LARGE SCALE GENOMIC DNA]</scope>
    <source>
        <strain evidence="4 5">NCTC10786</strain>
    </source>
</reference>
<dbReference type="AlphaFoldDB" id="A0A2X2XHM4"/>